<keyword evidence="5" id="KW-0862">Zinc</keyword>
<dbReference type="PANTHER" id="PTHR23359">
    <property type="entry name" value="NUCLEOTIDE KINASE"/>
    <property type="match status" value="1"/>
</dbReference>
<dbReference type="NCBIfam" id="NF011100">
    <property type="entry name" value="PRK14527.1"/>
    <property type="match status" value="1"/>
</dbReference>
<comment type="domain">
    <text evidence="5">Consists of three domains, a large central CORE domain and two small peripheral domains, NMPbind and LID, which undergo movements during catalysis. The LID domain closes over the site of phosphoryl transfer upon ATP binding. Assembling and dissambling the active center during each catalytic cycle provides an effective means to prevent ATP hydrolysis. Some bacteria have evolved a zinc-coordinating structure that stabilizes the LID domain.</text>
</comment>
<feature type="binding site" evidence="5">
    <location>
        <begin position="136"/>
        <end position="137"/>
    </location>
    <ligand>
        <name>ATP</name>
        <dbReference type="ChEBI" id="CHEBI:30616"/>
    </ligand>
</feature>
<feature type="binding site" evidence="5">
    <location>
        <position position="171"/>
    </location>
    <ligand>
        <name>AMP</name>
        <dbReference type="ChEBI" id="CHEBI:456215"/>
    </ligand>
</feature>
<name>A0A370DBF6_9GAMM</name>
<dbReference type="GO" id="GO:0004017">
    <property type="term" value="F:AMP kinase activity"/>
    <property type="evidence" value="ECO:0007669"/>
    <property type="project" value="UniProtKB-UniRule"/>
</dbReference>
<feature type="binding site" evidence="5">
    <location>
        <position position="160"/>
    </location>
    <ligand>
        <name>AMP</name>
        <dbReference type="ChEBI" id="CHEBI:456215"/>
    </ligand>
</feature>
<dbReference type="PRINTS" id="PR00094">
    <property type="entry name" value="ADENYLTKNASE"/>
</dbReference>
<feature type="binding site" evidence="5">
    <location>
        <position position="36"/>
    </location>
    <ligand>
        <name>AMP</name>
        <dbReference type="ChEBI" id="CHEBI:456215"/>
    </ligand>
</feature>
<keyword evidence="3 5" id="KW-0547">Nucleotide-binding</keyword>
<dbReference type="Pfam" id="PF00406">
    <property type="entry name" value="ADK"/>
    <property type="match status" value="1"/>
</dbReference>
<sequence length="399" mass="43699">MRLVLLGAPGSGKGTQAKLLVDKLNIPQISTGDLLRAAVEAQTPLGRQAKTIMDAGQLVPNDLVLGMIRERLNSPDAMNGFILDGFPRNLEQAQELDQLLTGMSMPIQKSILIDVDFDILMQRLTGRLTCEDCGEVFNTFTNPPALDEECDKCGGKLHHRSDDNEETIGKRLRVYETQTQPVADFYKNQGKLSVVEGKGDIKDIFADMQKALISARPATGLNSTATAEPVKAPEARPAPTEIPVTEKPTPMETPIAEKPVIEPVKTIEPTPAPASTKKPVILKKTKPAAGKKTKVKKAVTKKAPVKKATKKAASGKSAIKKKSAAKKKPIIKKKQSKPVSDQDLLKQLKAELKLVNAEITLTEKRNKTLTSIELNKDLIRKQFSEKLQRDMKKALKKIK</sequence>
<evidence type="ECO:0000256" key="4">
    <source>
        <dbReference type="ARBA" id="ARBA00022777"/>
    </source>
</evidence>
<dbReference type="Pfam" id="PF05191">
    <property type="entry name" value="ADK_lid"/>
    <property type="match status" value="1"/>
</dbReference>
<feature type="binding site" evidence="5">
    <location>
        <position position="199"/>
    </location>
    <ligand>
        <name>ATP</name>
        <dbReference type="ChEBI" id="CHEBI:30616"/>
    </ligand>
</feature>
<feature type="binding site" evidence="5">
    <location>
        <position position="31"/>
    </location>
    <ligand>
        <name>AMP</name>
        <dbReference type="ChEBI" id="CHEBI:456215"/>
    </ligand>
</feature>
<dbReference type="UniPathway" id="UPA00588">
    <property type="reaction ID" value="UER00649"/>
</dbReference>
<dbReference type="EC" id="2.7.4.3" evidence="5 7"/>
<keyword evidence="1 5" id="KW-0808">Transferase</keyword>
<dbReference type="PROSITE" id="PS00113">
    <property type="entry name" value="ADENYLATE_KINASE"/>
    <property type="match status" value="1"/>
</dbReference>
<comment type="catalytic activity">
    <reaction evidence="5 7">
        <text>AMP + ATP = 2 ADP</text>
        <dbReference type="Rhea" id="RHEA:12973"/>
        <dbReference type="ChEBI" id="CHEBI:30616"/>
        <dbReference type="ChEBI" id="CHEBI:456215"/>
        <dbReference type="ChEBI" id="CHEBI:456216"/>
        <dbReference type="EC" id="2.7.4.3"/>
    </reaction>
</comment>
<dbReference type="GO" id="GO:0005524">
    <property type="term" value="F:ATP binding"/>
    <property type="evidence" value="ECO:0007669"/>
    <property type="project" value="UniProtKB-UniRule"/>
</dbReference>
<dbReference type="EMBL" id="QFXC01000013">
    <property type="protein sequence ID" value="RDH81627.1"/>
    <property type="molecule type" value="Genomic_DNA"/>
</dbReference>
<dbReference type="InterPro" id="IPR027417">
    <property type="entry name" value="P-loop_NTPase"/>
</dbReference>
<dbReference type="GO" id="GO:0044209">
    <property type="term" value="P:AMP salvage"/>
    <property type="evidence" value="ECO:0007669"/>
    <property type="project" value="UniProtKB-UniRule"/>
</dbReference>
<dbReference type="CDD" id="cd01428">
    <property type="entry name" value="ADK"/>
    <property type="match status" value="1"/>
</dbReference>
<feature type="binding site" evidence="5">
    <location>
        <position position="130"/>
    </location>
    <ligand>
        <name>Zn(2+)</name>
        <dbReference type="ChEBI" id="CHEBI:29105"/>
        <note>structural</note>
    </ligand>
</feature>
<feature type="region of interest" description="Disordered" evidence="8">
    <location>
        <begin position="222"/>
        <end position="251"/>
    </location>
</feature>
<feature type="region of interest" description="NMP" evidence="5">
    <location>
        <begin position="30"/>
        <end position="59"/>
    </location>
</feature>
<proteinExistence type="inferred from homology"/>
<evidence type="ECO:0000259" key="9">
    <source>
        <dbReference type="Pfam" id="PF05191"/>
    </source>
</evidence>
<keyword evidence="5 7" id="KW-0067">ATP-binding</keyword>
<comment type="subunit">
    <text evidence="5 7">Monomer.</text>
</comment>
<feature type="binding site" evidence="5">
    <location>
        <position position="150"/>
    </location>
    <ligand>
        <name>Zn(2+)</name>
        <dbReference type="ChEBI" id="CHEBI:29105"/>
        <note>structural</note>
    </ligand>
</feature>
<protein>
    <recommendedName>
        <fullName evidence="5 7">Adenylate kinase</fullName>
        <shortName evidence="5">AK</shortName>
        <ecNumber evidence="5 7">2.7.4.3</ecNumber>
    </recommendedName>
    <alternativeName>
        <fullName evidence="5">ATP-AMP transphosphorylase</fullName>
    </alternativeName>
    <alternativeName>
        <fullName evidence="5">ATP:AMP phosphotransferase</fullName>
    </alternativeName>
    <alternativeName>
        <fullName evidence="5">Adenylate monophosphate kinase</fullName>
    </alternativeName>
</protein>
<evidence type="ECO:0000256" key="6">
    <source>
        <dbReference type="RuleBase" id="RU003330"/>
    </source>
</evidence>
<comment type="similarity">
    <text evidence="5 6">Belongs to the adenylate kinase family.</text>
</comment>
<dbReference type="InterPro" id="IPR000850">
    <property type="entry name" value="Adenylat/UMP-CMP_kin"/>
</dbReference>
<evidence type="ECO:0000313" key="11">
    <source>
        <dbReference type="Proteomes" id="UP000254266"/>
    </source>
</evidence>
<comment type="function">
    <text evidence="5">Catalyzes the reversible transfer of the terminal phosphate group between ATP and AMP. Plays an important role in cellular energy homeostasis and in adenine nucleotide metabolism.</text>
</comment>
<comment type="caution">
    <text evidence="10">The sequence shown here is derived from an EMBL/GenBank/DDBJ whole genome shotgun (WGS) entry which is preliminary data.</text>
</comment>
<evidence type="ECO:0000256" key="5">
    <source>
        <dbReference type="HAMAP-Rule" id="MF_00235"/>
    </source>
</evidence>
<comment type="subcellular location">
    <subcellularLocation>
        <location evidence="5 7">Cytoplasm</location>
    </subcellularLocation>
</comment>
<dbReference type="Gene3D" id="3.40.50.300">
    <property type="entry name" value="P-loop containing nucleotide triphosphate hydrolases"/>
    <property type="match status" value="1"/>
</dbReference>
<dbReference type="InterPro" id="IPR033690">
    <property type="entry name" value="Adenylat_kinase_CS"/>
</dbReference>
<dbReference type="AlphaFoldDB" id="A0A370DBF6"/>
<evidence type="ECO:0000256" key="8">
    <source>
        <dbReference type="SAM" id="MobiDB-lite"/>
    </source>
</evidence>
<feature type="region of interest" description="Disordered" evidence="8">
    <location>
        <begin position="286"/>
        <end position="339"/>
    </location>
</feature>
<dbReference type="FunFam" id="3.40.50.300:FF:000106">
    <property type="entry name" value="Adenylate kinase mitochondrial"/>
    <property type="match status" value="1"/>
</dbReference>
<evidence type="ECO:0000256" key="2">
    <source>
        <dbReference type="ARBA" id="ARBA00022727"/>
    </source>
</evidence>
<keyword evidence="4 5" id="KW-0418">Kinase</keyword>
<keyword evidence="11" id="KW-1185">Reference proteome</keyword>
<feature type="compositionally biased region" description="Basic residues" evidence="8">
    <location>
        <begin position="318"/>
        <end position="336"/>
    </location>
</feature>
<dbReference type="InterPro" id="IPR007862">
    <property type="entry name" value="Adenylate_kinase_lid-dom"/>
</dbReference>
<feature type="binding site" evidence="5">
    <location>
        <position position="133"/>
    </location>
    <ligand>
        <name>Zn(2+)</name>
        <dbReference type="ChEBI" id="CHEBI:29105"/>
        <note>structural</note>
    </ligand>
</feature>
<feature type="binding site" evidence="5">
    <location>
        <begin position="85"/>
        <end position="88"/>
    </location>
    <ligand>
        <name>AMP</name>
        <dbReference type="ChEBI" id="CHEBI:456215"/>
    </ligand>
</feature>
<dbReference type="InterPro" id="IPR006259">
    <property type="entry name" value="Adenyl_kin_sub"/>
</dbReference>
<organism evidence="10 11">
    <name type="scientific">endosymbiont of Galathealinum brachiosum</name>
    <dbReference type="NCBI Taxonomy" id="2200906"/>
    <lineage>
        <taxon>Bacteria</taxon>
        <taxon>Pseudomonadati</taxon>
        <taxon>Pseudomonadota</taxon>
        <taxon>Gammaproteobacteria</taxon>
        <taxon>sulfur-oxidizing symbionts</taxon>
    </lineage>
</organism>
<accession>A0A370DBF6</accession>
<feature type="binding site" evidence="5">
    <location>
        <position position="153"/>
    </location>
    <ligand>
        <name>Zn(2+)</name>
        <dbReference type="ChEBI" id="CHEBI:29105"/>
        <note>structural</note>
    </ligand>
</feature>
<gene>
    <name evidence="5" type="primary">adk</name>
    <name evidence="10" type="ORF">DIZ80_16285</name>
</gene>
<feature type="compositionally biased region" description="Basic residues" evidence="8">
    <location>
        <begin position="286"/>
        <end position="310"/>
    </location>
</feature>
<feature type="domain" description="Adenylate kinase active site lid" evidence="9">
    <location>
        <begin position="127"/>
        <end position="162"/>
    </location>
</feature>
<evidence type="ECO:0000256" key="7">
    <source>
        <dbReference type="RuleBase" id="RU003331"/>
    </source>
</evidence>
<keyword evidence="5" id="KW-0479">Metal-binding</keyword>
<evidence type="ECO:0000256" key="1">
    <source>
        <dbReference type="ARBA" id="ARBA00022679"/>
    </source>
</evidence>
<dbReference type="NCBIfam" id="NF001381">
    <property type="entry name" value="PRK00279.1-3"/>
    <property type="match status" value="1"/>
</dbReference>
<feature type="binding site" evidence="5">
    <location>
        <begin position="10"/>
        <end position="15"/>
    </location>
    <ligand>
        <name>ATP</name>
        <dbReference type="ChEBI" id="CHEBI:30616"/>
    </ligand>
</feature>
<dbReference type="GO" id="GO:0008270">
    <property type="term" value="F:zinc ion binding"/>
    <property type="evidence" value="ECO:0007669"/>
    <property type="project" value="UniProtKB-UniRule"/>
</dbReference>
<evidence type="ECO:0000313" key="10">
    <source>
        <dbReference type="EMBL" id="RDH81627.1"/>
    </source>
</evidence>
<dbReference type="Proteomes" id="UP000254266">
    <property type="component" value="Unassembled WGS sequence"/>
</dbReference>
<dbReference type="NCBIfam" id="TIGR01351">
    <property type="entry name" value="adk"/>
    <property type="match status" value="1"/>
</dbReference>
<feature type="region of interest" description="LID" evidence="5">
    <location>
        <begin position="126"/>
        <end position="163"/>
    </location>
</feature>
<feature type="binding site" evidence="5">
    <location>
        <begin position="57"/>
        <end position="59"/>
    </location>
    <ligand>
        <name>AMP</name>
        <dbReference type="ChEBI" id="CHEBI:456215"/>
    </ligand>
</feature>
<dbReference type="GO" id="GO:0005737">
    <property type="term" value="C:cytoplasm"/>
    <property type="evidence" value="ECO:0007669"/>
    <property type="project" value="UniProtKB-SubCell"/>
</dbReference>
<evidence type="ECO:0000256" key="3">
    <source>
        <dbReference type="ARBA" id="ARBA00022741"/>
    </source>
</evidence>
<feature type="binding site" evidence="5">
    <location>
        <position position="127"/>
    </location>
    <ligand>
        <name>ATP</name>
        <dbReference type="ChEBI" id="CHEBI:30616"/>
    </ligand>
</feature>
<reference evidence="10 11" key="1">
    <citation type="journal article" date="2018" name="ISME J.">
        <title>Endosymbiont genomes yield clues of tubeworm success.</title>
        <authorList>
            <person name="Li Y."/>
            <person name="Liles M.R."/>
            <person name="Halanych K.M."/>
        </authorList>
    </citation>
    <scope>NUCLEOTIDE SEQUENCE [LARGE SCALE GENOMIC DNA]</scope>
    <source>
        <strain evidence="10">A1464</strain>
    </source>
</reference>
<dbReference type="HAMAP" id="MF_00235">
    <property type="entry name" value="Adenylate_kinase_Adk"/>
    <property type="match status" value="1"/>
</dbReference>
<keyword evidence="2 5" id="KW-0545">Nucleotide biosynthesis</keyword>
<feature type="binding site" evidence="5">
    <location>
        <position position="92"/>
    </location>
    <ligand>
        <name>AMP</name>
        <dbReference type="ChEBI" id="CHEBI:456215"/>
    </ligand>
</feature>
<keyword evidence="5" id="KW-0963">Cytoplasm</keyword>
<dbReference type="SUPFAM" id="SSF52540">
    <property type="entry name" value="P-loop containing nucleoside triphosphate hydrolases"/>
    <property type="match status" value="1"/>
</dbReference>
<dbReference type="NCBIfam" id="NF001380">
    <property type="entry name" value="PRK00279.1-2"/>
    <property type="match status" value="1"/>
</dbReference>
<comment type="pathway">
    <text evidence="5">Purine metabolism; AMP biosynthesis via salvage pathway; AMP from ADP: step 1/1.</text>
</comment>